<keyword evidence="2" id="KW-0812">Transmembrane</keyword>
<dbReference type="GO" id="GO:0016020">
    <property type="term" value="C:membrane"/>
    <property type="evidence" value="ECO:0007669"/>
    <property type="project" value="UniProtKB-SubCell"/>
</dbReference>
<comment type="caution">
    <text evidence="6">The sequence shown here is derived from an EMBL/GenBank/DDBJ whole genome shotgun (WGS) entry which is preliminary data.</text>
</comment>
<sequence length="253" mass="28300">MASIAISASFQIVCGSGSQHVTKKQQPQPRPARALETKEASRVVALNVEAQNGFKTAEQEKSASHVNRPEAESRFDHKSKHGSDTETSVVKFSDERWKKGTWDLNMFTKDGKMDWDGIILAEAKRRKFLELHPEASTNDDPVLFRSSIIPWWAWLMRSYLPEAELLNGRAAMVGFFMAYVVDALTGVGVVGQTGNFICKAGLLVTVIGIILFRRTEDIDNLKKVADEATFYDKQWQASWQQESGTSQQTANKS</sequence>
<accession>A0AAW1W332</accession>
<proteinExistence type="predicted"/>
<dbReference type="GO" id="GO:0009507">
    <property type="term" value="C:chloroplast"/>
    <property type="evidence" value="ECO:0007669"/>
    <property type="project" value="UniProtKB-SubCell"/>
</dbReference>
<feature type="compositionally biased region" description="Basic and acidic residues" evidence="5">
    <location>
        <begin position="57"/>
        <end position="84"/>
    </location>
</feature>
<organism evidence="6 7">
    <name type="scientific">Rubus argutus</name>
    <name type="common">Southern blackberry</name>
    <dbReference type="NCBI Taxonomy" id="59490"/>
    <lineage>
        <taxon>Eukaryota</taxon>
        <taxon>Viridiplantae</taxon>
        <taxon>Streptophyta</taxon>
        <taxon>Embryophyta</taxon>
        <taxon>Tracheophyta</taxon>
        <taxon>Spermatophyta</taxon>
        <taxon>Magnoliopsida</taxon>
        <taxon>eudicotyledons</taxon>
        <taxon>Gunneridae</taxon>
        <taxon>Pentapetalae</taxon>
        <taxon>rosids</taxon>
        <taxon>fabids</taxon>
        <taxon>Rosales</taxon>
        <taxon>Rosaceae</taxon>
        <taxon>Rosoideae</taxon>
        <taxon>Rosoideae incertae sedis</taxon>
        <taxon>Rubus</taxon>
    </lineage>
</organism>
<keyword evidence="7" id="KW-1185">Reference proteome</keyword>
<reference evidence="6 7" key="1">
    <citation type="journal article" date="2023" name="G3 (Bethesda)">
        <title>A chromosome-length genome assembly and annotation of blackberry (Rubus argutus, cv. 'Hillquist').</title>
        <authorList>
            <person name="Bruna T."/>
            <person name="Aryal R."/>
            <person name="Dudchenko O."/>
            <person name="Sargent D.J."/>
            <person name="Mead D."/>
            <person name="Buti M."/>
            <person name="Cavallini A."/>
            <person name="Hytonen T."/>
            <person name="Andres J."/>
            <person name="Pham M."/>
            <person name="Weisz D."/>
            <person name="Mascagni F."/>
            <person name="Usai G."/>
            <person name="Natali L."/>
            <person name="Bassil N."/>
            <person name="Fernandez G.E."/>
            <person name="Lomsadze A."/>
            <person name="Armour M."/>
            <person name="Olukolu B."/>
            <person name="Poorten T."/>
            <person name="Britton C."/>
            <person name="Davik J."/>
            <person name="Ashrafi H."/>
            <person name="Aiden E.L."/>
            <person name="Borodovsky M."/>
            <person name="Worthington M."/>
        </authorList>
    </citation>
    <scope>NUCLEOTIDE SEQUENCE [LARGE SCALE GENOMIC DNA]</scope>
    <source>
        <strain evidence="6">PI 553951</strain>
    </source>
</reference>
<gene>
    <name evidence="6" type="ORF">M0R45_037745</name>
</gene>
<keyword evidence="3" id="KW-1133">Transmembrane helix</keyword>
<dbReference type="PANTHER" id="PTHR14154">
    <property type="entry name" value="UPF0041 BRAIN PROTEIN 44-RELATED"/>
    <property type="match status" value="1"/>
</dbReference>
<feature type="compositionally biased region" description="Polar residues" evidence="5">
    <location>
        <begin position="17"/>
        <end position="27"/>
    </location>
</feature>
<comment type="subcellular location">
    <subcellularLocation>
        <location evidence="1">Membrane</location>
        <topology evidence="1">Multi-pass membrane protein</topology>
    </subcellularLocation>
</comment>
<evidence type="ECO:0000256" key="3">
    <source>
        <dbReference type="ARBA" id="ARBA00022989"/>
    </source>
</evidence>
<protein>
    <submittedName>
        <fullName evidence="6">Uncharacterized protein</fullName>
    </submittedName>
</protein>
<evidence type="ECO:0000256" key="5">
    <source>
        <dbReference type="SAM" id="MobiDB-lite"/>
    </source>
</evidence>
<evidence type="ECO:0000313" key="7">
    <source>
        <dbReference type="Proteomes" id="UP001457282"/>
    </source>
</evidence>
<name>A0AAW1W332_RUBAR</name>
<evidence type="ECO:0000256" key="1">
    <source>
        <dbReference type="ARBA" id="ARBA00004141"/>
    </source>
</evidence>
<feature type="region of interest" description="Disordered" evidence="5">
    <location>
        <begin position="17"/>
        <end position="37"/>
    </location>
</feature>
<evidence type="ECO:0000256" key="2">
    <source>
        <dbReference type="ARBA" id="ARBA00022692"/>
    </source>
</evidence>
<dbReference type="SUPFAM" id="SSF103511">
    <property type="entry name" value="Chlorophyll a-b binding protein"/>
    <property type="match status" value="1"/>
</dbReference>
<feature type="region of interest" description="Disordered" evidence="5">
    <location>
        <begin position="55"/>
        <end position="89"/>
    </location>
</feature>
<dbReference type="EMBL" id="JBEDUW010000007">
    <property type="protein sequence ID" value="KAK9913946.1"/>
    <property type="molecule type" value="Genomic_DNA"/>
</dbReference>
<dbReference type="Proteomes" id="UP001457282">
    <property type="component" value="Unassembled WGS sequence"/>
</dbReference>
<dbReference type="AlphaFoldDB" id="A0AAW1W332"/>
<keyword evidence="4" id="KW-0472">Membrane</keyword>
<evidence type="ECO:0000256" key="4">
    <source>
        <dbReference type="ARBA" id="ARBA00023136"/>
    </source>
</evidence>
<evidence type="ECO:0000313" key="6">
    <source>
        <dbReference type="EMBL" id="KAK9913946.1"/>
    </source>
</evidence>